<feature type="active site" description="Proton acceptor" evidence="4">
    <location>
        <position position="469"/>
    </location>
</feature>
<dbReference type="Gene3D" id="3.40.1090.10">
    <property type="entry name" value="Cytosolic phospholipase A2 catalytic domain"/>
    <property type="match status" value="1"/>
</dbReference>
<keyword evidence="2 4" id="KW-0442">Lipid degradation</keyword>
<feature type="active site" description="Nucleophile" evidence="4">
    <location>
        <position position="268"/>
    </location>
</feature>
<dbReference type="EMBL" id="CAICTM010000898">
    <property type="protein sequence ID" value="CAB9518021.1"/>
    <property type="molecule type" value="Genomic_DNA"/>
</dbReference>
<feature type="compositionally biased region" description="Polar residues" evidence="5">
    <location>
        <begin position="762"/>
        <end position="776"/>
    </location>
</feature>
<accession>A0A9N8HLA4</accession>
<dbReference type="SUPFAM" id="SSF52151">
    <property type="entry name" value="FabD/lysophospholipase-like"/>
    <property type="match status" value="1"/>
</dbReference>
<comment type="caution">
    <text evidence="7">The sequence shown here is derived from an EMBL/GenBank/DDBJ whole genome shotgun (WGS) entry which is preliminary data.</text>
</comment>
<sequence>MSTNNRSRNVQDLQLDLLHQALDDTARILIAYVPVLREISLELLDTVFVPRTVAKQLLLAIALEAGVLTYKQVTTIVKALLSNFSSRNRLIAELERQQKTVKDQDDWMCLAEAIDLAQGHTVWRSDPNCALYEKERINARIDEFVHLMRRRDIFELMFVLRGGIARNKFGLLHEGLFSRAMAGSKILVETYHNVVCAALDFVCDAPVREGEAPIPTDARLAFFNETRHAYGRSALILSGGAALGFYHCGVVKALMDNNLMPRVIGGSSAGSIVCSMLGTRTDDECRNDLLNVMGTNAPGHYGRLKLNFFAPVRSETSQQHAQSDIQQVLQNSAGAFKDGKRTWQLMIPIGLRGATSFIYDVVTGTRRPIDMVRSDTAHLRECCKVNIGDFTFQEAFDRTGRILNIVVTPLSKGDPPRLLNYLTAPHVLVWSAAAASSSLPGVFEANRLMVKDVDGTERYESATEMKFSDGSMELDLPMQQLSEMFNVNHFIISQANPHAVMFGTYNTEKSVWTHPVTGLFNSLLIFLKDQLRAWLTHAVELVGGRQIAPLFGVQRDFGTQVLTQEYEGRECDISMVPWISHRSLFSAFLHCIYNPDEDDFLNWVDEAERETWKHIPAIKSHIAEEITLDRCVQRLRRRLAAESLEKKRTNSYGAKMGERVPSFFTSPSLVNLGGLGVGDQTVFSSSQGDMVKDGNAQSSGSLGVGKAAKKEPIHSWTIPSGAVQSGWGGLGLQGNRPSASNLTRSHSSGLFIDDDEHRPHIRQQQEPAQKTGENASTGGGADRAQVADLNTTGGYVKTTSMAHFYYRRGGANPGMHKSVSDHKMLNQASADHPEVERRKSKSQSDLVSAAQVVLSLS</sequence>
<feature type="region of interest" description="Disordered" evidence="5">
    <location>
        <begin position="815"/>
        <end position="848"/>
    </location>
</feature>
<feature type="compositionally biased region" description="Polar residues" evidence="5">
    <location>
        <begin position="735"/>
        <end position="748"/>
    </location>
</feature>
<name>A0A9N8HLA4_9STRA</name>
<dbReference type="GO" id="GO:0004806">
    <property type="term" value="F:triacylglycerol lipase activity"/>
    <property type="evidence" value="ECO:0007669"/>
    <property type="project" value="InterPro"/>
</dbReference>
<dbReference type="AlphaFoldDB" id="A0A9N8HLA4"/>
<evidence type="ECO:0000313" key="8">
    <source>
        <dbReference type="Proteomes" id="UP001153069"/>
    </source>
</evidence>
<evidence type="ECO:0000256" key="3">
    <source>
        <dbReference type="ARBA" id="ARBA00023098"/>
    </source>
</evidence>
<gene>
    <name evidence="7" type="ORF">SEMRO_900_G217850.1</name>
</gene>
<dbReference type="InterPro" id="IPR021771">
    <property type="entry name" value="Triacylglycerol_lipase_N"/>
</dbReference>
<comment type="caution">
    <text evidence="4">Lacks conserved residue(s) required for the propagation of feature annotation.</text>
</comment>
<dbReference type="PROSITE" id="PS51635">
    <property type="entry name" value="PNPLA"/>
    <property type="match status" value="1"/>
</dbReference>
<dbReference type="InterPro" id="IPR002641">
    <property type="entry name" value="PNPLA_dom"/>
</dbReference>
<evidence type="ECO:0000259" key="6">
    <source>
        <dbReference type="PROSITE" id="PS51635"/>
    </source>
</evidence>
<protein>
    <submittedName>
        <fullName evidence="7">Patatin-like phospholipase domain-containing protein</fullName>
    </submittedName>
</protein>
<dbReference type="Pfam" id="PF11815">
    <property type="entry name" value="DUF3336"/>
    <property type="match status" value="1"/>
</dbReference>
<dbReference type="Proteomes" id="UP001153069">
    <property type="component" value="Unassembled WGS sequence"/>
</dbReference>
<dbReference type="PANTHER" id="PTHR14226:SF10">
    <property type="entry name" value="TRIACYLGLYCEROL LIPASE 4-RELATED"/>
    <property type="match status" value="1"/>
</dbReference>
<evidence type="ECO:0000313" key="7">
    <source>
        <dbReference type="EMBL" id="CAB9518021.1"/>
    </source>
</evidence>
<proteinExistence type="predicted"/>
<evidence type="ECO:0000256" key="1">
    <source>
        <dbReference type="ARBA" id="ARBA00022801"/>
    </source>
</evidence>
<feature type="region of interest" description="Disordered" evidence="5">
    <location>
        <begin position="686"/>
        <end position="786"/>
    </location>
</feature>
<keyword evidence="3 4" id="KW-0443">Lipid metabolism</keyword>
<feature type="domain" description="PNPLA" evidence="6">
    <location>
        <begin position="235"/>
        <end position="482"/>
    </location>
</feature>
<reference evidence="7" key="1">
    <citation type="submission" date="2020-06" db="EMBL/GenBank/DDBJ databases">
        <authorList>
            <consortium name="Plant Systems Biology data submission"/>
        </authorList>
    </citation>
    <scope>NUCLEOTIDE SEQUENCE</scope>
    <source>
        <strain evidence="7">D6</strain>
    </source>
</reference>
<keyword evidence="1 4" id="KW-0378">Hydrolase</keyword>
<dbReference type="Pfam" id="PF01734">
    <property type="entry name" value="Patatin"/>
    <property type="match status" value="1"/>
</dbReference>
<dbReference type="GO" id="GO:0016042">
    <property type="term" value="P:lipid catabolic process"/>
    <property type="evidence" value="ECO:0007669"/>
    <property type="project" value="UniProtKB-UniRule"/>
</dbReference>
<dbReference type="OrthoDB" id="10049244at2759"/>
<evidence type="ECO:0000256" key="4">
    <source>
        <dbReference type="PROSITE-ProRule" id="PRU01161"/>
    </source>
</evidence>
<dbReference type="InterPro" id="IPR016035">
    <property type="entry name" value="Acyl_Trfase/lysoPLipase"/>
</dbReference>
<dbReference type="InterPro" id="IPR050301">
    <property type="entry name" value="NTE"/>
</dbReference>
<keyword evidence="8" id="KW-1185">Reference proteome</keyword>
<evidence type="ECO:0000256" key="5">
    <source>
        <dbReference type="SAM" id="MobiDB-lite"/>
    </source>
</evidence>
<feature type="short sequence motif" description="GXSXG" evidence="4">
    <location>
        <begin position="266"/>
        <end position="270"/>
    </location>
</feature>
<dbReference type="PANTHER" id="PTHR14226">
    <property type="entry name" value="NEUROPATHY TARGET ESTERASE/SWISS CHEESE D.MELANOGASTER"/>
    <property type="match status" value="1"/>
</dbReference>
<organism evidence="7 8">
    <name type="scientific">Seminavis robusta</name>
    <dbReference type="NCBI Taxonomy" id="568900"/>
    <lineage>
        <taxon>Eukaryota</taxon>
        <taxon>Sar</taxon>
        <taxon>Stramenopiles</taxon>
        <taxon>Ochrophyta</taxon>
        <taxon>Bacillariophyta</taxon>
        <taxon>Bacillariophyceae</taxon>
        <taxon>Bacillariophycidae</taxon>
        <taxon>Naviculales</taxon>
        <taxon>Naviculaceae</taxon>
        <taxon>Seminavis</taxon>
    </lineage>
</organism>
<evidence type="ECO:0000256" key="2">
    <source>
        <dbReference type="ARBA" id="ARBA00022963"/>
    </source>
</evidence>